<feature type="domain" description="ArsA/GET3 Anion-transporting ATPase-like" evidence="2">
    <location>
        <begin position="218"/>
        <end position="334"/>
    </location>
</feature>
<gene>
    <name evidence="3" type="ORF">J4G33_08490</name>
</gene>
<dbReference type="Gene3D" id="3.40.50.300">
    <property type="entry name" value="P-loop containing nucleotide triphosphate hydrolases"/>
    <property type="match status" value="1"/>
</dbReference>
<dbReference type="GO" id="GO:0016887">
    <property type="term" value="F:ATP hydrolysis activity"/>
    <property type="evidence" value="ECO:0007669"/>
    <property type="project" value="InterPro"/>
</dbReference>
<dbReference type="InterPro" id="IPR027417">
    <property type="entry name" value="P-loop_NTPase"/>
</dbReference>
<evidence type="ECO:0000259" key="2">
    <source>
        <dbReference type="Pfam" id="PF02374"/>
    </source>
</evidence>
<dbReference type="PANTHER" id="PTHR10803:SF3">
    <property type="entry name" value="ATPASE GET3"/>
    <property type="match status" value="1"/>
</dbReference>
<dbReference type="AlphaFoldDB" id="A0A939RSM4"/>
<feature type="domain" description="ArsA/GET3 Anion-transporting ATPase-like" evidence="2">
    <location>
        <begin position="10"/>
        <end position="175"/>
    </location>
</feature>
<dbReference type="NCBIfam" id="TIGR00345">
    <property type="entry name" value="GET3_arsA_TRC40"/>
    <property type="match status" value="1"/>
</dbReference>
<dbReference type="InterPro" id="IPR016300">
    <property type="entry name" value="ATPase_ArsA/GET3"/>
</dbReference>
<dbReference type="EMBL" id="JAGEMK010000003">
    <property type="protein sequence ID" value="MBO1751837.1"/>
    <property type="molecule type" value="Genomic_DNA"/>
</dbReference>
<dbReference type="SUPFAM" id="SSF52540">
    <property type="entry name" value="P-loop containing nucleoside triphosphate hydrolases"/>
    <property type="match status" value="1"/>
</dbReference>
<reference evidence="3" key="1">
    <citation type="submission" date="2021-03" db="EMBL/GenBank/DDBJ databases">
        <title>Actinotalea soli sp. nov., isolated from soil.</title>
        <authorList>
            <person name="Ping W."/>
            <person name="Zhang J."/>
        </authorList>
    </citation>
    <scope>NUCLEOTIDE SEQUENCE</scope>
    <source>
        <strain evidence="3">BY-33</strain>
    </source>
</reference>
<proteinExistence type="inferred from homology"/>
<comment type="similarity">
    <text evidence="1">Belongs to the arsA ATPase family.</text>
</comment>
<keyword evidence="4" id="KW-1185">Reference proteome</keyword>
<organism evidence="3 4">
    <name type="scientific">Actinotalea soli</name>
    <dbReference type="NCBI Taxonomy" id="2819234"/>
    <lineage>
        <taxon>Bacteria</taxon>
        <taxon>Bacillati</taxon>
        <taxon>Actinomycetota</taxon>
        <taxon>Actinomycetes</taxon>
        <taxon>Micrococcales</taxon>
        <taxon>Cellulomonadaceae</taxon>
        <taxon>Actinotalea</taxon>
    </lineage>
</organism>
<evidence type="ECO:0000313" key="4">
    <source>
        <dbReference type="Proteomes" id="UP000664209"/>
    </source>
</evidence>
<accession>A0A939RSM4</accession>
<sequence length="335" mass="35605">MLLSLAARRRVLVVGGKGGVGKTSVASAVALDQARTGRRVLLVSTDPAHNLAHLWGVPVGDQGARVAPRLEAVEIDPARATASHLAAVRETLRRAVPEHLTREVDRHLELARDAPGMHEAAVLERLGEVIDRGAAEADLVVVDTAPSGHTAHLLGLPEQMGRWTDGLLRRHERTRRLDVARANLGDEEAAAVLGPARAGRFARGARARGRESRGLEIREVLERRRALLTRLRGTLTDPSTTAFVVVLVAEHLPVLESVELVEQLGGTGVPVAGLVVNRRSPAQGDLLTARRAVEDGQLAAIRSALPGVPLVEVPLLAGEVVGVDGVERLADVLQA</sequence>
<dbReference type="PANTHER" id="PTHR10803">
    <property type="entry name" value="ARSENICAL PUMP-DRIVING ATPASE ARSENITE-TRANSLOCATING ATPASE"/>
    <property type="match status" value="1"/>
</dbReference>
<protein>
    <submittedName>
        <fullName evidence="3">ArsA family ATPase</fullName>
    </submittedName>
</protein>
<dbReference type="Proteomes" id="UP000664209">
    <property type="component" value="Unassembled WGS sequence"/>
</dbReference>
<dbReference type="Pfam" id="PF02374">
    <property type="entry name" value="ArsA_ATPase"/>
    <property type="match status" value="2"/>
</dbReference>
<dbReference type="CDD" id="cd02035">
    <property type="entry name" value="ArsA"/>
    <property type="match status" value="1"/>
</dbReference>
<dbReference type="RefSeq" id="WP_208055497.1">
    <property type="nucleotide sequence ID" value="NZ_JAGEMK010000003.1"/>
</dbReference>
<dbReference type="GO" id="GO:0005524">
    <property type="term" value="F:ATP binding"/>
    <property type="evidence" value="ECO:0007669"/>
    <property type="project" value="InterPro"/>
</dbReference>
<comment type="caution">
    <text evidence="3">The sequence shown here is derived from an EMBL/GenBank/DDBJ whole genome shotgun (WGS) entry which is preliminary data.</text>
</comment>
<evidence type="ECO:0000313" key="3">
    <source>
        <dbReference type="EMBL" id="MBO1751837.1"/>
    </source>
</evidence>
<evidence type="ECO:0000256" key="1">
    <source>
        <dbReference type="ARBA" id="ARBA00011040"/>
    </source>
</evidence>
<name>A0A939RSM4_9CELL</name>
<dbReference type="InterPro" id="IPR025723">
    <property type="entry name" value="ArsA/GET3_ATPase-like"/>
</dbReference>